<dbReference type="GO" id="GO:0005634">
    <property type="term" value="C:nucleus"/>
    <property type="evidence" value="ECO:0007669"/>
    <property type="project" value="TreeGrafter"/>
</dbReference>
<dbReference type="Proteomes" id="UP001175353">
    <property type="component" value="Unassembled WGS sequence"/>
</dbReference>
<proteinExistence type="predicted"/>
<dbReference type="InterPro" id="IPR046341">
    <property type="entry name" value="SET_dom_sf"/>
</dbReference>
<dbReference type="Gene3D" id="3.90.1410.10">
    <property type="entry name" value="set domain protein methyltransferase, domain 1"/>
    <property type="match status" value="1"/>
</dbReference>
<dbReference type="SUPFAM" id="SSF82199">
    <property type="entry name" value="SET domain"/>
    <property type="match status" value="1"/>
</dbReference>
<evidence type="ECO:0000313" key="3">
    <source>
        <dbReference type="Proteomes" id="UP001168146"/>
    </source>
</evidence>
<evidence type="ECO:0000313" key="1">
    <source>
        <dbReference type="EMBL" id="KAK0325090.1"/>
    </source>
</evidence>
<dbReference type="PANTHER" id="PTHR13271:SF146">
    <property type="entry name" value="SET DOMAIN-CONTAINING PROTEIN"/>
    <property type="match status" value="1"/>
</dbReference>
<gene>
    <name evidence="1" type="ORF">LTR82_004076</name>
    <name evidence="2" type="ORF">LTR91_003051</name>
</gene>
<name>A0AAN6FXF0_9PEZI</name>
<comment type="caution">
    <text evidence="1">The sequence shown here is derived from an EMBL/GenBank/DDBJ whole genome shotgun (WGS) entry which is preliminary data.</text>
</comment>
<organism evidence="1 3">
    <name type="scientific">Friedmanniomyces endolithicus</name>
    <dbReference type="NCBI Taxonomy" id="329885"/>
    <lineage>
        <taxon>Eukaryota</taxon>
        <taxon>Fungi</taxon>
        <taxon>Dikarya</taxon>
        <taxon>Ascomycota</taxon>
        <taxon>Pezizomycotina</taxon>
        <taxon>Dothideomycetes</taxon>
        <taxon>Dothideomycetidae</taxon>
        <taxon>Mycosphaerellales</taxon>
        <taxon>Teratosphaeriaceae</taxon>
        <taxon>Friedmanniomyces</taxon>
    </lineage>
</organism>
<evidence type="ECO:0000313" key="2">
    <source>
        <dbReference type="EMBL" id="KAK1008692.1"/>
    </source>
</evidence>
<evidence type="ECO:0000313" key="4">
    <source>
        <dbReference type="Proteomes" id="UP001175353"/>
    </source>
</evidence>
<dbReference type="EMBL" id="JASUXU010000008">
    <property type="protein sequence ID" value="KAK0325090.1"/>
    <property type="molecule type" value="Genomic_DNA"/>
</dbReference>
<dbReference type="AlphaFoldDB" id="A0AAN6FXF0"/>
<accession>A0AAN6FXF0</accession>
<dbReference type="PANTHER" id="PTHR13271">
    <property type="entry name" value="UNCHARACTERIZED PUTATIVE METHYLTRANSFERASE"/>
    <property type="match status" value="1"/>
</dbReference>
<evidence type="ECO:0008006" key="5">
    <source>
        <dbReference type="Google" id="ProtNLM"/>
    </source>
</evidence>
<keyword evidence="4" id="KW-1185">Reference proteome</keyword>
<reference evidence="1" key="1">
    <citation type="submission" date="2021-12" db="EMBL/GenBank/DDBJ databases">
        <title>Black yeast isolated from Biological Soil Crust.</title>
        <authorList>
            <person name="Kurbessoian T."/>
        </authorList>
    </citation>
    <scope>NUCLEOTIDE SEQUENCE</scope>
    <source>
        <strain evidence="1">CCFEE 5208</strain>
    </source>
</reference>
<protein>
    <recommendedName>
        <fullName evidence="5">SET domain-containing protein</fullName>
    </recommendedName>
</protein>
<dbReference type="InterPro" id="IPR050600">
    <property type="entry name" value="SETD3_SETD6_MTase"/>
</dbReference>
<dbReference type="GO" id="GO:0016279">
    <property type="term" value="F:protein-lysine N-methyltransferase activity"/>
    <property type="evidence" value="ECO:0007669"/>
    <property type="project" value="TreeGrafter"/>
</dbReference>
<reference evidence="2" key="2">
    <citation type="submission" date="2023-06" db="EMBL/GenBank/DDBJ databases">
        <title>Black Yeasts Isolated from many extreme environments.</title>
        <authorList>
            <person name="Coleine C."/>
            <person name="Stajich J.E."/>
            <person name="Selbmann L."/>
        </authorList>
    </citation>
    <scope>NUCLEOTIDE SEQUENCE</scope>
    <source>
        <strain evidence="2">CCFEE 5200</strain>
    </source>
</reference>
<dbReference type="EMBL" id="JAUJLE010000015">
    <property type="protein sequence ID" value="KAK1008692.1"/>
    <property type="molecule type" value="Genomic_DNA"/>
</dbReference>
<sequence>MDAAGKSQALEDWFREHGGYLNPSVNIAYSHEAGYRWKANAPLTPGSKITTVPHSLALSYLNALVDDDFPVFRDRRHDFKIEALGFFYLMAQYIHRERSFWRPYLDTLPSPDSDLTTPLWFDDAEDLGWLHGTDVLHTMLARREVYERYYKDGLCTLRSSGVDTTPYTWNLFRWSITMFTSRSFSSRAIAPQESKYWTTYKMNTQGWRQTVLLDMSHAPAEDLDFSVLFPLQDASNHSNDAHVDWSFDPGRFSISINDPVEAGGEVLNNYGWKGNDELLMGYGFCIPDNPYDTVMLTLKPPPEDLQKDLSRVHPCYFTAGEQWSSERATFRLRRLAPAGPEAERIFQNLPEPLLELLLYILRWERGLPFEFQELPLKYLTTRPTGRHYLPHVARMIVQSLMPRLQKLQDVASHADDPRNNKQRQAGIYRSGQIEIIQATIAGLRTFTRSLLKPPMVPGPRFVTLEGLLQLWSHRASAETAIPFIAGIEAVSGTADVDQLRQAGWEEDVMILLLCYIYLEATRPGHSQRSTVSEHGDVATVLGLSHENGSWAEEAVPEYVDLATPRTEKQDIGVLDHASGLMELVATVAGRPEAGASMWDDDRWCVLMIAELGGKMLRFDSLTMMVPGSNGVGEEARLVVYLHAYM</sequence>
<dbReference type="Proteomes" id="UP001168146">
    <property type="component" value="Unassembled WGS sequence"/>
</dbReference>